<feature type="domain" description="THAP4-like heme-binding" evidence="1">
    <location>
        <begin position="12"/>
        <end position="187"/>
    </location>
</feature>
<organism evidence="2 3">
    <name type="scientific">Aliikangiella coralliicola</name>
    <dbReference type="NCBI Taxonomy" id="2592383"/>
    <lineage>
        <taxon>Bacteria</taxon>
        <taxon>Pseudomonadati</taxon>
        <taxon>Pseudomonadota</taxon>
        <taxon>Gammaproteobacteria</taxon>
        <taxon>Oceanospirillales</taxon>
        <taxon>Pleioneaceae</taxon>
        <taxon>Aliikangiella</taxon>
    </lineage>
</organism>
<sequence>MNSNANLKDIDYGPLKQLIGVWEGGKGVDVAPEDDGEETNFYQETLTFEPARDLDNAEEQCLVVLKYHQVVIRKSDGKMIHNETGYYSWDSEGQTLIKSFAIPRGIAVVAGGTVTQENDASQFAVKAGNGNADWGIVESPFMQKNASTKGYQFSMSVNGNELSYSQVAAVEVYGRSFEHTDQNVLTRN</sequence>
<evidence type="ECO:0000259" key="1">
    <source>
        <dbReference type="Pfam" id="PF08768"/>
    </source>
</evidence>
<dbReference type="SUPFAM" id="SSF50814">
    <property type="entry name" value="Lipocalins"/>
    <property type="match status" value="1"/>
</dbReference>
<dbReference type="OrthoDB" id="9784808at2"/>
<comment type="caution">
    <text evidence="2">The sequence shown here is derived from an EMBL/GenBank/DDBJ whole genome shotgun (WGS) entry which is preliminary data.</text>
</comment>
<dbReference type="InterPro" id="IPR014878">
    <property type="entry name" value="THAP4-like_heme-bd"/>
</dbReference>
<name>A0A545UF91_9GAMM</name>
<protein>
    <submittedName>
        <fullName evidence="2">DUF1794 domain-containing protein</fullName>
    </submittedName>
</protein>
<evidence type="ECO:0000313" key="2">
    <source>
        <dbReference type="EMBL" id="TQV88142.1"/>
    </source>
</evidence>
<evidence type="ECO:0000313" key="3">
    <source>
        <dbReference type="Proteomes" id="UP000315439"/>
    </source>
</evidence>
<dbReference type="Pfam" id="PF08768">
    <property type="entry name" value="THAP4_heme-bd"/>
    <property type="match status" value="1"/>
</dbReference>
<gene>
    <name evidence="2" type="ORF">FLL46_06335</name>
</gene>
<dbReference type="Proteomes" id="UP000315439">
    <property type="component" value="Unassembled WGS sequence"/>
</dbReference>
<dbReference type="Gene3D" id="2.40.128.20">
    <property type="match status" value="1"/>
</dbReference>
<reference evidence="2 3" key="1">
    <citation type="submission" date="2019-07" db="EMBL/GenBank/DDBJ databases">
        <title>Draft genome for Aliikangiella sp. M105.</title>
        <authorList>
            <person name="Wang G."/>
        </authorList>
    </citation>
    <scope>NUCLEOTIDE SEQUENCE [LARGE SCALE GENOMIC DNA]</scope>
    <source>
        <strain evidence="2 3">M105</strain>
    </source>
</reference>
<dbReference type="RefSeq" id="WP_142892651.1">
    <property type="nucleotide sequence ID" value="NZ_ML660162.1"/>
</dbReference>
<accession>A0A545UF91</accession>
<keyword evidence="3" id="KW-1185">Reference proteome</keyword>
<dbReference type="EMBL" id="VIKS01000004">
    <property type="protein sequence ID" value="TQV88142.1"/>
    <property type="molecule type" value="Genomic_DNA"/>
</dbReference>
<dbReference type="AlphaFoldDB" id="A0A545UF91"/>
<proteinExistence type="predicted"/>
<dbReference type="InterPro" id="IPR012674">
    <property type="entry name" value="Calycin"/>
</dbReference>